<dbReference type="AlphaFoldDB" id="A0A0M2SZA4"/>
<evidence type="ECO:0000313" key="8">
    <source>
        <dbReference type="Proteomes" id="UP000034166"/>
    </source>
</evidence>
<comment type="cofactor">
    <cofactor evidence="1">
        <name>Zn(2+)</name>
        <dbReference type="ChEBI" id="CHEBI:29105"/>
    </cofactor>
</comment>
<dbReference type="EMBL" id="LAYY01000001">
    <property type="protein sequence ID" value="KKK39889.1"/>
    <property type="molecule type" value="Genomic_DNA"/>
</dbReference>
<dbReference type="RefSeq" id="WP_046521830.1">
    <property type="nucleotide sequence ID" value="NZ_LAYY01000001.1"/>
</dbReference>
<dbReference type="SUPFAM" id="SSF50129">
    <property type="entry name" value="GroES-like"/>
    <property type="match status" value="1"/>
</dbReference>
<name>A0A0M2SZA4_9BACI</name>
<dbReference type="InterPro" id="IPR036291">
    <property type="entry name" value="NAD(P)-bd_dom_sf"/>
</dbReference>
<dbReference type="GO" id="GO:0046872">
    <property type="term" value="F:metal ion binding"/>
    <property type="evidence" value="ECO:0007669"/>
    <property type="project" value="UniProtKB-KW"/>
</dbReference>
<dbReference type="Gene3D" id="3.40.50.720">
    <property type="entry name" value="NAD(P)-binding Rossmann-like Domain"/>
    <property type="match status" value="1"/>
</dbReference>
<dbReference type="PATRIC" id="fig|1408103.3.peg.219"/>
<keyword evidence="8" id="KW-1185">Reference proteome</keyword>
<keyword evidence="5" id="KW-0560">Oxidoreductase</keyword>
<feature type="domain" description="Alcohol dehydrogenase-like C-terminal" evidence="6">
    <location>
        <begin position="145"/>
        <end position="264"/>
    </location>
</feature>
<accession>A0A0M2SZA4</accession>
<dbReference type="InterPro" id="IPR013149">
    <property type="entry name" value="ADH-like_C"/>
</dbReference>
<evidence type="ECO:0000256" key="2">
    <source>
        <dbReference type="ARBA" id="ARBA00008072"/>
    </source>
</evidence>
<dbReference type="CDD" id="cd08255">
    <property type="entry name" value="2-desacetyl-2-hydroxyethyl_bacteriochlorophyllide_like"/>
    <property type="match status" value="1"/>
</dbReference>
<evidence type="ECO:0000256" key="1">
    <source>
        <dbReference type="ARBA" id="ARBA00001947"/>
    </source>
</evidence>
<keyword evidence="4" id="KW-0862">Zinc</keyword>
<dbReference type="GO" id="GO:0016491">
    <property type="term" value="F:oxidoreductase activity"/>
    <property type="evidence" value="ECO:0007669"/>
    <property type="project" value="UniProtKB-KW"/>
</dbReference>
<organism evidence="7 8">
    <name type="scientific">Mesobacillus campisalis</name>
    <dbReference type="NCBI Taxonomy" id="1408103"/>
    <lineage>
        <taxon>Bacteria</taxon>
        <taxon>Bacillati</taxon>
        <taxon>Bacillota</taxon>
        <taxon>Bacilli</taxon>
        <taxon>Bacillales</taxon>
        <taxon>Bacillaceae</taxon>
        <taxon>Mesobacillus</taxon>
    </lineage>
</organism>
<evidence type="ECO:0000259" key="6">
    <source>
        <dbReference type="Pfam" id="PF00107"/>
    </source>
</evidence>
<dbReference type="OrthoDB" id="9781031at2"/>
<comment type="similarity">
    <text evidence="2">Belongs to the zinc-containing alcohol dehydrogenase family.</text>
</comment>
<dbReference type="Proteomes" id="UP000034166">
    <property type="component" value="Unassembled WGS sequence"/>
</dbReference>
<dbReference type="PANTHER" id="PTHR43350:SF19">
    <property type="entry name" value="D-GULOSIDE 3-DEHYDROGENASE"/>
    <property type="match status" value="1"/>
</dbReference>
<evidence type="ECO:0000256" key="3">
    <source>
        <dbReference type="ARBA" id="ARBA00022723"/>
    </source>
</evidence>
<evidence type="ECO:0000256" key="5">
    <source>
        <dbReference type="ARBA" id="ARBA00023002"/>
    </source>
</evidence>
<evidence type="ECO:0000256" key="4">
    <source>
        <dbReference type="ARBA" id="ARBA00022833"/>
    </source>
</evidence>
<proteinExistence type="inferred from homology"/>
<reference evidence="7 8" key="1">
    <citation type="submission" date="2015-04" db="EMBL/GenBank/DDBJ databases">
        <title>Taxonomic description and genome sequence of Bacillus campisalis sp. nov., a novel member of the genus Bacillus isolated from solar saltern.</title>
        <authorList>
            <person name="Mathan Kumar R."/>
            <person name="Kaur G."/>
            <person name="Kumar A."/>
            <person name="Singh N.K."/>
            <person name="Kaur N."/>
            <person name="Kumar N."/>
            <person name="Mayilraj S."/>
        </authorList>
    </citation>
    <scope>NUCLEOTIDE SEQUENCE [LARGE SCALE GENOMIC DNA]</scope>
    <source>
        <strain evidence="7 8">SA2-6</strain>
    </source>
</reference>
<dbReference type="PANTHER" id="PTHR43350">
    <property type="entry name" value="NAD-DEPENDENT ALCOHOL DEHYDROGENASE"/>
    <property type="match status" value="1"/>
</dbReference>
<dbReference type="Pfam" id="PF00107">
    <property type="entry name" value="ADH_zinc_N"/>
    <property type="match status" value="1"/>
</dbReference>
<sequence length="334" mass="37094">MKRIVAHNRKIEIIEAEVPDIKANPSYILVKTMYSAISPGTELTLLSYSENKQVHLGYSAMGEVAECGSKITDVNKGDLVACYGAPYVHHDEYLLVPKTLYAKVPESVDPKEAALGGLGAIAIHALRIANLQFGETVVIVGLGVLGQLIAKIANAAAYNVIAYDLSKSRAEMLHEENIKSFATVEELEEAIRIHTRSKGADAVLLCAGGKRSSLTHECLKWIRNKGKAVIVGDIEPDFPRDLMFSKEAELLISRAGGPGRYDKVYEREAIDYPYEYVRWTEGRNLEEYIRLIKEKRIDVSPFITEAVNLDQAPKEFEKLLEKESAVLTKLISYP</sequence>
<protein>
    <submittedName>
        <fullName evidence="7">Alcohol dehydrogenase</fullName>
    </submittedName>
</protein>
<dbReference type="SUPFAM" id="SSF51735">
    <property type="entry name" value="NAD(P)-binding Rossmann-fold domains"/>
    <property type="match status" value="1"/>
</dbReference>
<keyword evidence="3" id="KW-0479">Metal-binding</keyword>
<comment type="caution">
    <text evidence="7">The sequence shown here is derived from an EMBL/GenBank/DDBJ whole genome shotgun (WGS) entry which is preliminary data.</text>
</comment>
<gene>
    <name evidence="7" type="ORF">WQ57_00995</name>
</gene>
<evidence type="ECO:0000313" key="7">
    <source>
        <dbReference type="EMBL" id="KKK39889.1"/>
    </source>
</evidence>
<dbReference type="InterPro" id="IPR011032">
    <property type="entry name" value="GroES-like_sf"/>
</dbReference>
<dbReference type="Gene3D" id="3.90.180.10">
    <property type="entry name" value="Medium-chain alcohol dehydrogenases, catalytic domain"/>
    <property type="match status" value="2"/>
</dbReference>